<accession>A0A2P2IIL5</accession>
<organism evidence="1">
    <name type="scientific">Rhizophora mucronata</name>
    <name type="common">Asiatic mangrove</name>
    <dbReference type="NCBI Taxonomy" id="61149"/>
    <lineage>
        <taxon>Eukaryota</taxon>
        <taxon>Viridiplantae</taxon>
        <taxon>Streptophyta</taxon>
        <taxon>Embryophyta</taxon>
        <taxon>Tracheophyta</taxon>
        <taxon>Spermatophyta</taxon>
        <taxon>Magnoliopsida</taxon>
        <taxon>eudicotyledons</taxon>
        <taxon>Gunneridae</taxon>
        <taxon>Pentapetalae</taxon>
        <taxon>rosids</taxon>
        <taxon>fabids</taxon>
        <taxon>Malpighiales</taxon>
        <taxon>Rhizophoraceae</taxon>
        <taxon>Rhizophora</taxon>
    </lineage>
</organism>
<reference evidence="1" key="1">
    <citation type="submission" date="2018-02" db="EMBL/GenBank/DDBJ databases">
        <title>Rhizophora mucronata_Transcriptome.</title>
        <authorList>
            <person name="Meera S.P."/>
            <person name="Sreeshan A."/>
            <person name="Augustine A."/>
        </authorList>
    </citation>
    <scope>NUCLEOTIDE SEQUENCE</scope>
    <source>
        <tissue evidence="1">Leaf</tissue>
    </source>
</reference>
<proteinExistence type="predicted"/>
<protein>
    <submittedName>
        <fullName evidence="1">Uncharacterized protein</fullName>
    </submittedName>
</protein>
<dbReference type="AlphaFoldDB" id="A0A2P2IIL5"/>
<evidence type="ECO:0000313" key="1">
    <source>
        <dbReference type="EMBL" id="MBW81069.1"/>
    </source>
</evidence>
<dbReference type="EMBL" id="GGEC01000586">
    <property type="protein sequence ID" value="MBW81069.1"/>
    <property type="molecule type" value="Transcribed_RNA"/>
</dbReference>
<sequence length="17" mass="1940">MAMTKPNAFDNWGEGDR</sequence>
<name>A0A2P2IIL5_RHIMU</name>